<proteinExistence type="predicted"/>
<comment type="caution">
    <text evidence="2">The sequence shown here is derived from an EMBL/GenBank/DDBJ whole genome shotgun (WGS) entry which is preliminary data.</text>
</comment>
<reference evidence="2" key="1">
    <citation type="journal article" date="2014" name="Front. Microbiol.">
        <title>High frequency of phylogenetically diverse reductive dehalogenase-homologous genes in deep subseafloor sedimentary metagenomes.</title>
        <authorList>
            <person name="Kawai M."/>
            <person name="Futagami T."/>
            <person name="Toyoda A."/>
            <person name="Takaki Y."/>
            <person name="Nishi S."/>
            <person name="Hori S."/>
            <person name="Arai W."/>
            <person name="Tsubouchi T."/>
            <person name="Morono Y."/>
            <person name="Uchiyama I."/>
            <person name="Ito T."/>
            <person name="Fujiyama A."/>
            <person name="Inagaki F."/>
            <person name="Takami H."/>
        </authorList>
    </citation>
    <scope>NUCLEOTIDE SEQUENCE</scope>
    <source>
        <strain evidence="2">Expedition CK06-06</strain>
    </source>
</reference>
<organism evidence="2">
    <name type="scientific">marine sediment metagenome</name>
    <dbReference type="NCBI Taxonomy" id="412755"/>
    <lineage>
        <taxon>unclassified sequences</taxon>
        <taxon>metagenomes</taxon>
        <taxon>ecological metagenomes</taxon>
    </lineage>
</organism>
<gene>
    <name evidence="2" type="ORF">S01H4_42060</name>
</gene>
<dbReference type="EMBL" id="BART01023058">
    <property type="protein sequence ID" value="GAH03706.1"/>
    <property type="molecule type" value="Genomic_DNA"/>
</dbReference>
<feature type="non-terminal residue" evidence="2">
    <location>
        <position position="1"/>
    </location>
</feature>
<evidence type="ECO:0000256" key="1">
    <source>
        <dbReference type="SAM" id="Phobius"/>
    </source>
</evidence>
<keyword evidence="1" id="KW-0812">Transmembrane</keyword>
<accession>X1C6J4</accession>
<feature type="transmembrane region" description="Helical" evidence="1">
    <location>
        <begin position="64"/>
        <end position="82"/>
    </location>
</feature>
<protein>
    <submittedName>
        <fullName evidence="2">Uncharacterized protein</fullName>
    </submittedName>
</protein>
<sequence>IQWVFNAKQNYDLYQNHPGHIRKINVLPRAIIDQLGAEFTFLLSLGVLAILLIFIIDYSPNELLIIAGGVVLAAFNFSDYLYSQRLTRYLKKGND</sequence>
<keyword evidence="1" id="KW-0472">Membrane</keyword>
<evidence type="ECO:0000313" key="2">
    <source>
        <dbReference type="EMBL" id="GAH03706.1"/>
    </source>
</evidence>
<feature type="transmembrane region" description="Helical" evidence="1">
    <location>
        <begin position="39"/>
        <end position="58"/>
    </location>
</feature>
<keyword evidence="1" id="KW-1133">Transmembrane helix</keyword>
<name>X1C6J4_9ZZZZ</name>
<dbReference type="AlphaFoldDB" id="X1C6J4"/>